<proteinExistence type="predicted"/>
<feature type="transmembrane region" description="Helical" evidence="2">
    <location>
        <begin position="298"/>
        <end position="319"/>
    </location>
</feature>
<organism evidence="3 4">
    <name type="scientific">Cylindrodendrum hubeiense</name>
    <dbReference type="NCBI Taxonomy" id="595255"/>
    <lineage>
        <taxon>Eukaryota</taxon>
        <taxon>Fungi</taxon>
        <taxon>Dikarya</taxon>
        <taxon>Ascomycota</taxon>
        <taxon>Pezizomycotina</taxon>
        <taxon>Sordariomycetes</taxon>
        <taxon>Hypocreomycetidae</taxon>
        <taxon>Hypocreales</taxon>
        <taxon>Nectriaceae</taxon>
        <taxon>Cylindrodendrum</taxon>
    </lineage>
</organism>
<feature type="transmembrane region" description="Helical" evidence="2">
    <location>
        <begin position="260"/>
        <end position="278"/>
    </location>
</feature>
<evidence type="ECO:0008006" key="5">
    <source>
        <dbReference type="Google" id="ProtNLM"/>
    </source>
</evidence>
<keyword evidence="2" id="KW-0812">Transmembrane</keyword>
<name>A0A9P5L7C6_9HYPO</name>
<sequence length="407" mass="45258">MPTSQNHFLGRHYDAEHSTGPFQSLNPTERCFVANKAPARPSDEERDGNIPVRPSDSSPTVAYVWRSRDNRKGRHALVVDRDPRKHNAKAPKPSNTWERTFRGILKMFVRYPIWDISYDVAFVFTIGSVIWVINGFFSWLPVQAPSTEFPGETTWGGGLTAFIGATVFEFGSVLLMLEAVNENRADCFGWAVEESLDGVLHLHPDHKCWHSHARKGTLVEGAPKTDGQLDGTQPGSAESGRKWSWWPTWYELKTHYFHEIGFLACFSQMIGATVFWIAGITSLPPILNNFSKPAENGVYWATQVIGGVGFTVSSALFMIEVQPRWYIPAPGVLGWHIGLWNFIGAIGFTLCGALGFGISQPGVEYAVMLSTFIGSWAFLIGSVIQLFESLNKYPVWVDEKVGALTAA</sequence>
<dbReference type="OrthoDB" id="2603at2759"/>
<gene>
    <name evidence="3" type="ORF">G7Z17_g10329</name>
</gene>
<feature type="transmembrane region" description="Helical" evidence="2">
    <location>
        <begin position="365"/>
        <end position="387"/>
    </location>
</feature>
<feature type="transmembrane region" description="Helical" evidence="2">
    <location>
        <begin position="157"/>
        <end position="177"/>
    </location>
</feature>
<dbReference type="EMBL" id="JAANBB010000330">
    <property type="protein sequence ID" value="KAF7543953.1"/>
    <property type="molecule type" value="Genomic_DNA"/>
</dbReference>
<protein>
    <recommendedName>
        <fullName evidence="5">Integral membrane protein</fullName>
    </recommendedName>
</protein>
<reference evidence="3" key="1">
    <citation type="submission" date="2020-03" db="EMBL/GenBank/DDBJ databases">
        <title>Draft Genome Sequence of Cylindrodendrum hubeiense.</title>
        <authorList>
            <person name="Buettner E."/>
            <person name="Kellner H."/>
        </authorList>
    </citation>
    <scope>NUCLEOTIDE SEQUENCE</scope>
    <source>
        <strain evidence="3">IHI 201604</strain>
    </source>
</reference>
<feature type="region of interest" description="Disordered" evidence="1">
    <location>
        <begin position="1"/>
        <end position="59"/>
    </location>
</feature>
<keyword evidence="2" id="KW-0472">Membrane</keyword>
<accession>A0A9P5L7C6</accession>
<keyword evidence="4" id="KW-1185">Reference proteome</keyword>
<evidence type="ECO:0000313" key="3">
    <source>
        <dbReference type="EMBL" id="KAF7543953.1"/>
    </source>
</evidence>
<feature type="transmembrane region" description="Helical" evidence="2">
    <location>
        <begin position="339"/>
        <end position="359"/>
    </location>
</feature>
<keyword evidence="2" id="KW-1133">Transmembrane helix</keyword>
<feature type="transmembrane region" description="Helical" evidence="2">
    <location>
        <begin position="116"/>
        <end position="137"/>
    </location>
</feature>
<evidence type="ECO:0000313" key="4">
    <source>
        <dbReference type="Proteomes" id="UP000722485"/>
    </source>
</evidence>
<comment type="caution">
    <text evidence="3">The sequence shown here is derived from an EMBL/GenBank/DDBJ whole genome shotgun (WGS) entry which is preliminary data.</text>
</comment>
<evidence type="ECO:0000256" key="1">
    <source>
        <dbReference type="SAM" id="MobiDB-lite"/>
    </source>
</evidence>
<evidence type="ECO:0000256" key="2">
    <source>
        <dbReference type="SAM" id="Phobius"/>
    </source>
</evidence>
<dbReference type="Proteomes" id="UP000722485">
    <property type="component" value="Unassembled WGS sequence"/>
</dbReference>
<dbReference type="AlphaFoldDB" id="A0A9P5L7C6"/>